<comment type="caution">
    <text evidence="6">The sequence shown here is derived from an EMBL/GenBank/DDBJ whole genome shotgun (WGS) entry which is preliminary data.</text>
</comment>
<feature type="region of interest" description="Disordered" evidence="5">
    <location>
        <begin position="1"/>
        <end position="29"/>
    </location>
</feature>
<protein>
    <submittedName>
        <fullName evidence="6">Uncharacterized protein</fullName>
    </submittedName>
</protein>
<keyword evidence="7" id="KW-1185">Reference proteome</keyword>
<dbReference type="AlphaFoldDB" id="A0AAE0FQ73"/>
<evidence type="ECO:0000313" key="6">
    <source>
        <dbReference type="EMBL" id="KAK3263992.1"/>
    </source>
</evidence>
<proteinExistence type="inferred from homology"/>
<accession>A0AAE0FQ73</accession>
<gene>
    <name evidence="6" type="ORF">CYMTET_27239</name>
</gene>
<reference evidence="6 7" key="1">
    <citation type="journal article" date="2015" name="Genome Biol. Evol.">
        <title>Comparative Genomics of a Bacterivorous Green Alga Reveals Evolutionary Causalities and Consequences of Phago-Mixotrophic Mode of Nutrition.</title>
        <authorList>
            <person name="Burns J.A."/>
            <person name="Paasch A."/>
            <person name="Narechania A."/>
            <person name="Kim E."/>
        </authorList>
    </citation>
    <scope>NUCLEOTIDE SEQUENCE [LARGE SCALE GENOMIC DNA]</scope>
    <source>
        <strain evidence="6 7">PLY_AMNH</strain>
    </source>
</reference>
<evidence type="ECO:0000256" key="2">
    <source>
        <dbReference type="ARBA" id="ARBA00006190"/>
    </source>
</evidence>
<feature type="region of interest" description="Disordered" evidence="5">
    <location>
        <begin position="188"/>
        <end position="218"/>
    </location>
</feature>
<dbReference type="GO" id="GO:0006900">
    <property type="term" value="P:vesicle budding from membrane"/>
    <property type="evidence" value="ECO:0007669"/>
    <property type="project" value="TreeGrafter"/>
</dbReference>
<dbReference type="PANTHER" id="PTHR22761">
    <property type="entry name" value="CHARGED MULTIVESICULAR BODY PROTEIN"/>
    <property type="match status" value="1"/>
</dbReference>
<evidence type="ECO:0000256" key="5">
    <source>
        <dbReference type="SAM" id="MobiDB-lite"/>
    </source>
</evidence>
<keyword evidence="3" id="KW-0967">Endosome</keyword>
<dbReference type="Pfam" id="PF03357">
    <property type="entry name" value="Snf7"/>
    <property type="match status" value="1"/>
</dbReference>
<evidence type="ECO:0000256" key="4">
    <source>
        <dbReference type="SAM" id="Coils"/>
    </source>
</evidence>
<evidence type="ECO:0000313" key="7">
    <source>
        <dbReference type="Proteomes" id="UP001190700"/>
    </source>
</evidence>
<dbReference type="Gene3D" id="1.10.287.1060">
    <property type="entry name" value="ESAT-6-like"/>
    <property type="match status" value="1"/>
</dbReference>
<name>A0AAE0FQ73_9CHLO</name>
<dbReference type="Gene3D" id="6.10.250.1710">
    <property type="match status" value="1"/>
</dbReference>
<dbReference type="Proteomes" id="UP001190700">
    <property type="component" value="Unassembled WGS sequence"/>
</dbReference>
<evidence type="ECO:0000256" key="1">
    <source>
        <dbReference type="ARBA" id="ARBA00004177"/>
    </source>
</evidence>
<organism evidence="6 7">
    <name type="scientific">Cymbomonas tetramitiformis</name>
    <dbReference type="NCBI Taxonomy" id="36881"/>
    <lineage>
        <taxon>Eukaryota</taxon>
        <taxon>Viridiplantae</taxon>
        <taxon>Chlorophyta</taxon>
        <taxon>Pyramimonadophyceae</taxon>
        <taxon>Pyramimonadales</taxon>
        <taxon>Pyramimonadaceae</taxon>
        <taxon>Cymbomonas</taxon>
    </lineage>
</organism>
<sequence length="240" mass="25939">MLKKLFGSSDGGSGGSGGGSAGASGKPNDTIATLSQLKETLSMLEMREDVLHKKANDEVQNAKRFTASGNRKAALQCLKKKKLYETNAEQVANNQLRVHDQIMLLEGATATTQTVEAMRAGANAMRQLQRKTNIDDVDRVMDDINETTDNMRQIQEALGQPLGPSAEFDDDELDKELQEMEAKELEEKLMDVDPTPAPVPANPAKDQPMPAVPSTRPVAPARQNIDAELADLEAELLVGG</sequence>
<dbReference type="GO" id="GO:0000815">
    <property type="term" value="C:ESCRT III complex"/>
    <property type="evidence" value="ECO:0007669"/>
    <property type="project" value="TreeGrafter"/>
</dbReference>
<keyword evidence="4" id="KW-0175">Coiled coil</keyword>
<dbReference type="GO" id="GO:0009898">
    <property type="term" value="C:cytoplasmic side of plasma membrane"/>
    <property type="evidence" value="ECO:0007669"/>
    <property type="project" value="TreeGrafter"/>
</dbReference>
<comment type="similarity">
    <text evidence="2">Belongs to the SNF7 family.</text>
</comment>
<dbReference type="EMBL" id="LGRX02014874">
    <property type="protein sequence ID" value="KAK3263992.1"/>
    <property type="molecule type" value="Genomic_DNA"/>
</dbReference>
<dbReference type="PANTHER" id="PTHR22761:SF10">
    <property type="entry name" value="GH13992P"/>
    <property type="match status" value="1"/>
</dbReference>
<evidence type="ECO:0000256" key="3">
    <source>
        <dbReference type="ARBA" id="ARBA00022753"/>
    </source>
</evidence>
<dbReference type="InterPro" id="IPR005024">
    <property type="entry name" value="Snf7_fam"/>
</dbReference>
<comment type="subcellular location">
    <subcellularLocation>
        <location evidence="1">Endosome</location>
    </subcellularLocation>
</comment>
<dbReference type="GO" id="GO:0005771">
    <property type="term" value="C:multivesicular body"/>
    <property type="evidence" value="ECO:0007669"/>
    <property type="project" value="TreeGrafter"/>
</dbReference>
<feature type="compositionally biased region" description="Gly residues" evidence="5">
    <location>
        <begin position="9"/>
        <end position="22"/>
    </location>
</feature>
<dbReference type="GO" id="GO:0032511">
    <property type="term" value="P:late endosome to vacuole transport via multivesicular body sorting pathway"/>
    <property type="evidence" value="ECO:0007669"/>
    <property type="project" value="TreeGrafter"/>
</dbReference>
<feature type="coiled-coil region" evidence="4">
    <location>
        <begin position="137"/>
        <end position="188"/>
    </location>
</feature>